<reference evidence="1 2" key="1">
    <citation type="journal article" date="2020" name="Nature">
        <title>Six reference-quality genomes reveal evolution of bat adaptations.</title>
        <authorList>
            <person name="Jebb D."/>
            <person name="Huang Z."/>
            <person name="Pippel M."/>
            <person name="Hughes G.M."/>
            <person name="Lavrichenko K."/>
            <person name="Devanna P."/>
            <person name="Winkler S."/>
            <person name="Jermiin L.S."/>
            <person name="Skirmuntt E.C."/>
            <person name="Katzourakis A."/>
            <person name="Burkitt-Gray L."/>
            <person name="Ray D.A."/>
            <person name="Sullivan K.A.M."/>
            <person name="Roscito J.G."/>
            <person name="Kirilenko B.M."/>
            <person name="Davalos L.M."/>
            <person name="Corthals A.P."/>
            <person name="Power M.L."/>
            <person name="Jones G."/>
            <person name="Ransome R.D."/>
            <person name="Dechmann D.K.N."/>
            <person name="Locatelli A.G."/>
            <person name="Puechmaille S.J."/>
            <person name="Fedrigo O."/>
            <person name="Jarvis E.D."/>
            <person name="Hiller M."/>
            <person name="Vernes S.C."/>
            <person name="Myers E.W."/>
            <person name="Teeling E.C."/>
        </authorList>
    </citation>
    <scope>NUCLEOTIDE SEQUENCE [LARGE SCALE GENOMIC DNA]</scope>
    <source>
        <strain evidence="1">MPipKuh1</strain>
        <tissue evidence="1">Flight muscle</tissue>
    </source>
</reference>
<name>A0A7J7V0P0_PIPKU</name>
<gene>
    <name evidence="1" type="ORF">mPipKuh1_008630</name>
</gene>
<evidence type="ECO:0000313" key="2">
    <source>
        <dbReference type="Proteomes" id="UP000558488"/>
    </source>
</evidence>
<organism evidence="1 2">
    <name type="scientific">Pipistrellus kuhlii</name>
    <name type="common">Kuhl's pipistrelle</name>
    <dbReference type="NCBI Taxonomy" id="59472"/>
    <lineage>
        <taxon>Eukaryota</taxon>
        <taxon>Metazoa</taxon>
        <taxon>Chordata</taxon>
        <taxon>Craniata</taxon>
        <taxon>Vertebrata</taxon>
        <taxon>Euteleostomi</taxon>
        <taxon>Mammalia</taxon>
        <taxon>Eutheria</taxon>
        <taxon>Laurasiatheria</taxon>
        <taxon>Chiroptera</taxon>
        <taxon>Yangochiroptera</taxon>
        <taxon>Vespertilionidae</taxon>
        <taxon>Pipistrellus</taxon>
    </lineage>
</organism>
<sequence>MDTKLWGGRGCVGGREGGKKKSIKYIKKNKLKKERKNKTELRNKGLNEVGTIRAKEVSLENQYTGPWQAWDLVHLRNPTDQCNEYSKEEQTAWMSLIGQDTVAEGFVGEFLLVLGMAFREARFHTW</sequence>
<dbReference type="AlphaFoldDB" id="A0A7J7V0P0"/>
<dbReference type="Proteomes" id="UP000558488">
    <property type="component" value="Unassembled WGS sequence"/>
</dbReference>
<protein>
    <submittedName>
        <fullName evidence="1">Uncharacterized protein</fullName>
    </submittedName>
</protein>
<proteinExistence type="predicted"/>
<comment type="caution">
    <text evidence="1">The sequence shown here is derived from an EMBL/GenBank/DDBJ whole genome shotgun (WGS) entry which is preliminary data.</text>
</comment>
<keyword evidence="2" id="KW-1185">Reference proteome</keyword>
<dbReference type="EMBL" id="JACAGB010000017">
    <property type="protein sequence ID" value="KAF6318632.1"/>
    <property type="molecule type" value="Genomic_DNA"/>
</dbReference>
<accession>A0A7J7V0P0</accession>
<evidence type="ECO:0000313" key="1">
    <source>
        <dbReference type="EMBL" id="KAF6318632.1"/>
    </source>
</evidence>